<protein>
    <recommendedName>
        <fullName evidence="1">DUF6745 domain-containing protein</fullName>
    </recommendedName>
</protein>
<organism evidence="2 3">
    <name type="scientific">Nostoc punctiforme NIES-2108</name>
    <dbReference type="NCBI Taxonomy" id="1356359"/>
    <lineage>
        <taxon>Bacteria</taxon>
        <taxon>Bacillati</taxon>
        <taxon>Cyanobacteriota</taxon>
        <taxon>Cyanophyceae</taxon>
        <taxon>Nostocales</taxon>
        <taxon>Nostocaceae</taxon>
        <taxon>Nostoc</taxon>
    </lineage>
</organism>
<accession>A0A367R4S8</accession>
<sequence length="329" mass="38158">MSADYLTPEQRAFISRCREKWQHIGLSTEPINQQQATDAVRAIYTALELTEPEIIIVDSPNAGFEYIWNLLKVDSQTILGDAINSSHWSNIYSKLQSYLLTRLPVDLQTNLHSLFDNHLAKEYAKLLQDQLEIQWGDVLEEHFGKRNSQLIKNIFSSCRKPEILIAGCSYFDFCIQSFNYQQFENQLFILEDFVKNCGWTFFFQNIAIISNHCTTINIDSNNHLHGENTPAVAFTDGYSLNAHHGKITLQRKRKLDDLAWTKLFEKMNAVEIDSWEEYKLLRVVEGTNVQPKQFLKVINPNTGEVQVFRVSMRFISAIEAARWINQRKT</sequence>
<proteinExistence type="predicted"/>
<dbReference type="Pfam" id="PF20530">
    <property type="entry name" value="DUF6745"/>
    <property type="match status" value="1"/>
</dbReference>
<comment type="caution">
    <text evidence="2">The sequence shown here is derived from an EMBL/GenBank/DDBJ whole genome shotgun (WGS) entry which is preliminary data.</text>
</comment>
<evidence type="ECO:0000313" key="2">
    <source>
        <dbReference type="EMBL" id="RCJ31496.1"/>
    </source>
</evidence>
<evidence type="ECO:0000313" key="3">
    <source>
        <dbReference type="Proteomes" id="UP000252085"/>
    </source>
</evidence>
<dbReference type="Proteomes" id="UP000252085">
    <property type="component" value="Unassembled WGS sequence"/>
</dbReference>
<feature type="domain" description="DUF6745" evidence="1">
    <location>
        <begin position="185"/>
        <end position="268"/>
    </location>
</feature>
<dbReference type="AlphaFoldDB" id="A0A367R4S8"/>
<name>A0A367R4S8_NOSPU</name>
<evidence type="ECO:0000259" key="1">
    <source>
        <dbReference type="Pfam" id="PF20530"/>
    </source>
</evidence>
<dbReference type="EMBL" id="LXQE01000174">
    <property type="protein sequence ID" value="RCJ31496.1"/>
    <property type="molecule type" value="Genomic_DNA"/>
</dbReference>
<dbReference type="InterPro" id="IPR046633">
    <property type="entry name" value="DUF6745"/>
</dbReference>
<reference evidence="3" key="1">
    <citation type="submission" date="2016-04" db="EMBL/GenBank/DDBJ databases">
        <authorList>
            <person name="Tabuchi Yagui T.R."/>
        </authorList>
    </citation>
    <scope>NUCLEOTIDE SEQUENCE [LARGE SCALE GENOMIC DNA]</scope>
</reference>
<gene>
    <name evidence="2" type="ORF">A6769_30600</name>
</gene>